<comment type="subcellular location">
    <subcellularLocation>
        <location evidence="1">Cytoplasm</location>
    </subcellularLocation>
</comment>
<keyword evidence="2" id="KW-0963">Cytoplasm</keyword>
<dbReference type="InterPro" id="IPR020472">
    <property type="entry name" value="WD40_PAC1"/>
</dbReference>
<evidence type="ECO:0000256" key="1">
    <source>
        <dbReference type="ARBA" id="ARBA00004496"/>
    </source>
</evidence>
<dbReference type="STRING" id="745531.A0A0C3SBU2"/>
<evidence type="ECO:0000313" key="8">
    <source>
        <dbReference type="Proteomes" id="UP000053257"/>
    </source>
</evidence>
<dbReference type="InterPro" id="IPR001680">
    <property type="entry name" value="WD40_rpt"/>
</dbReference>
<dbReference type="Gene3D" id="2.130.10.10">
    <property type="entry name" value="YVTN repeat-like/Quinoprotein amine dehydrogenase"/>
    <property type="match status" value="1"/>
</dbReference>
<dbReference type="EMBL" id="KN840482">
    <property type="protein sequence ID" value="KIP08280.1"/>
    <property type="molecule type" value="Genomic_DNA"/>
</dbReference>
<dbReference type="AlphaFoldDB" id="A0A0C3SBU2"/>
<comment type="similarity">
    <text evidence="5">Belongs to the WD repeat MORG1 family.</text>
</comment>
<dbReference type="CDD" id="cd00200">
    <property type="entry name" value="WD40"/>
    <property type="match status" value="1"/>
</dbReference>
<dbReference type="PANTHER" id="PTHR22842">
    <property type="entry name" value="WD40 REPEAT PROTEIN"/>
    <property type="match status" value="1"/>
</dbReference>
<dbReference type="Proteomes" id="UP000053257">
    <property type="component" value="Unassembled WGS sequence"/>
</dbReference>
<feature type="repeat" description="WD" evidence="6">
    <location>
        <begin position="275"/>
        <end position="309"/>
    </location>
</feature>
<dbReference type="Pfam" id="PF00400">
    <property type="entry name" value="WD40"/>
    <property type="match status" value="4"/>
</dbReference>
<dbReference type="PANTHER" id="PTHR22842:SF3">
    <property type="entry name" value="WD REPEAT DOMAIN-CONTAINING PROTEIN 83"/>
    <property type="match status" value="1"/>
</dbReference>
<dbReference type="InterPro" id="IPR015943">
    <property type="entry name" value="WD40/YVTN_repeat-like_dom_sf"/>
</dbReference>
<dbReference type="HOGENOM" id="CLU_000288_57_1_1"/>
<protein>
    <submittedName>
        <fullName evidence="7">Uncharacterized protein</fullName>
    </submittedName>
</protein>
<feature type="repeat" description="WD" evidence="6">
    <location>
        <begin position="62"/>
        <end position="103"/>
    </location>
</feature>
<keyword evidence="3 6" id="KW-0853">WD repeat</keyword>
<evidence type="ECO:0000256" key="3">
    <source>
        <dbReference type="ARBA" id="ARBA00022574"/>
    </source>
</evidence>
<dbReference type="InterPro" id="IPR019775">
    <property type="entry name" value="WD40_repeat_CS"/>
</dbReference>
<evidence type="ECO:0000256" key="6">
    <source>
        <dbReference type="PROSITE-ProRule" id="PRU00221"/>
    </source>
</evidence>
<reference evidence="7 8" key="1">
    <citation type="journal article" date="2014" name="PLoS Genet.">
        <title>Analysis of the Phlebiopsis gigantea genome, transcriptome and secretome provides insight into its pioneer colonization strategies of wood.</title>
        <authorList>
            <person name="Hori C."/>
            <person name="Ishida T."/>
            <person name="Igarashi K."/>
            <person name="Samejima M."/>
            <person name="Suzuki H."/>
            <person name="Master E."/>
            <person name="Ferreira P."/>
            <person name="Ruiz-Duenas F.J."/>
            <person name="Held B."/>
            <person name="Canessa P."/>
            <person name="Larrondo L.F."/>
            <person name="Schmoll M."/>
            <person name="Druzhinina I.S."/>
            <person name="Kubicek C.P."/>
            <person name="Gaskell J.A."/>
            <person name="Kersten P."/>
            <person name="St John F."/>
            <person name="Glasner J."/>
            <person name="Sabat G."/>
            <person name="Splinter BonDurant S."/>
            <person name="Syed K."/>
            <person name="Yadav J."/>
            <person name="Mgbeahuruike A.C."/>
            <person name="Kovalchuk A."/>
            <person name="Asiegbu F.O."/>
            <person name="Lackner G."/>
            <person name="Hoffmeister D."/>
            <person name="Rencoret J."/>
            <person name="Gutierrez A."/>
            <person name="Sun H."/>
            <person name="Lindquist E."/>
            <person name="Barry K."/>
            <person name="Riley R."/>
            <person name="Grigoriev I.V."/>
            <person name="Henrissat B."/>
            <person name="Kues U."/>
            <person name="Berka R.M."/>
            <person name="Martinez A.T."/>
            <person name="Covert S.F."/>
            <person name="Blanchette R.A."/>
            <person name="Cullen D."/>
        </authorList>
    </citation>
    <scope>NUCLEOTIDE SEQUENCE [LARGE SCALE GENOMIC DNA]</scope>
    <source>
        <strain evidence="7 8">11061_1 CR5-6</strain>
    </source>
</reference>
<dbReference type="InterPro" id="IPR036322">
    <property type="entry name" value="WD40_repeat_dom_sf"/>
</dbReference>
<evidence type="ECO:0000256" key="5">
    <source>
        <dbReference type="ARBA" id="ARBA00038145"/>
    </source>
</evidence>
<dbReference type="GO" id="GO:0000398">
    <property type="term" value="P:mRNA splicing, via spliceosome"/>
    <property type="evidence" value="ECO:0007669"/>
    <property type="project" value="TreeGrafter"/>
</dbReference>
<evidence type="ECO:0000313" key="7">
    <source>
        <dbReference type="EMBL" id="KIP08280.1"/>
    </source>
</evidence>
<dbReference type="PROSITE" id="PS00678">
    <property type="entry name" value="WD_REPEATS_1"/>
    <property type="match status" value="1"/>
</dbReference>
<evidence type="ECO:0000256" key="4">
    <source>
        <dbReference type="ARBA" id="ARBA00022737"/>
    </source>
</evidence>
<dbReference type="SUPFAM" id="SSF50978">
    <property type="entry name" value="WD40 repeat-like"/>
    <property type="match status" value="1"/>
</dbReference>
<proteinExistence type="inferred from homology"/>
<keyword evidence="4" id="KW-0677">Repeat</keyword>
<dbReference type="OrthoDB" id="1068471at2759"/>
<organism evidence="7 8">
    <name type="scientific">Phlebiopsis gigantea (strain 11061_1 CR5-6)</name>
    <name type="common">White-rot fungus</name>
    <name type="synonym">Peniophora gigantea</name>
    <dbReference type="NCBI Taxonomy" id="745531"/>
    <lineage>
        <taxon>Eukaryota</taxon>
        <taxon>Fungi</taxon>
        <taxon>Dikarya</taxon>
        <taxon>Basidiomycota</taxon>
        <taxon>Agaricomycotina</taxon>
        <taxon>Agaricomycetes</taxon>
        <taxon>Polyporales</taxon>
        <taxon>Phanerochaetaceae</taxon>
        <taxon>Phlebiopsis</taxon>
    </lineage>
</organism>
<dbReference type="InterPro" id="IPR051980">
    <property type="entry name" value="WD_repeat_MORG1"/>
</dbReference>
<feature type="repeat" description="WD" evidence="6">
    <location>
        <begin position="19"/>
        <end position="61"/>
    </location>
</feature>
<accession>A0A0C3SBU2</accession>
<keyword evidence="8" id="KW-1185">Reference proteome</keyword>
<dbReference type="SMART" id="SM00320">
    <property type="entry name" value="WD40"/>
    <property type="match status" value="7"/>
</dbReference>
<name>A0A0C3SBU2_PHLG1</name>
<gene>
    <name evidence="7" type="ORF">PHLGIDRAFT_385253</name>
</gene>
<dbReference type="GO" id="GO:0005737">
    <property type="term" value="C:cytoplasm"/>
    <property type="evidence" value="ECO:0007669"/>
    <property type="project" value="UniProtKB-SubCell"/>
</dbReference>
<dbReference type="PROSITE" id="PS50082">
    <property type="entry name" value="WD_REPEATS_2"/>
    <property type="match status" value="4"/>
</dbReference>
<dbReference type="PRINTS" id="PR00320">
    <property type="entry name" value="GPROTEINBRPT"/>
</dbReference>
<dbReference type="PROSITE" id="PS50294">
    <property type="entry name" value="WD_REPEATS_REGION"/>
    <property type="match status" value="4"/>
</dbReference>
<evidence type="ECO:0000256" key="2">
    <source>
        <dbReference type="ARBA" id="ARBA00022490"/>
    </source>
</evidence>
<dbReference type="GO" id="GO:0071013">
    <property type="term" value="C:catalytic step 2 spliceosome"/>
    <property type="evidence" value="ECO:0007669"/>
    <property type="project" value="TreeGrafter"/>
</dbReference>
<sequence>MATSTHNPTALARNLHTTLSNHKGPVHVARYAKGSAKYVLSGGQDRTVRLWNPSTGAEIKVYAAHGYEVLSLTVSHDNNRFASSGGDRSVFLWDVSTGQTIRRIAGHMGKINAVEFNDDTSVLASGSYDSTVRLWDLRAQNRQPIQILEEARDAVQALHISHGTILTGSVDGHVRAYDLRMGQLRSDFIGAPVTAVTSAQDGQSYLVTTLDSNVRLMDAATGKMLNGFKGHKAEGYRCRSCFGHGEASVICGDESGTIWAWDLLDAVPLPPTPPPKVHQGVVLWVEHHPTEDGEMISAGADGTVKVWRH</sequence>
<feature type="repeat" description="WD" evidence="6">
    <location>
        <begin position="104"/>
        <end position="145"/>
    </location>
</feature>